<dbReference type="EMBL" id="AJAK01000014">
    <property type="protein sequence ID" value="EOH77817.1"/>
    <property type="molecule type" value="Genomic_DNA"/>
</dbReference>
<dbReference type="EMBL" id="ASWA01000004">
    <property type="protein sequence ID" value="EOT64319.1"/>
    <property type="molecule type" value="Genomic_DNA"/>
</dbReference>
<accession>R2P0K4</accession>
<evidence type="ECO:0008006" key="6">
    <source>
        <dbReference type="Google" id="ProtNLM"/>
    </source>
</evidence>
<dbReference type="Proteomes" id="UP000014148">
    <property type="component" value="Unassembled WGS sequence"/>
</dbReference>
<feature type="transmembrane region" description="Helical" evidence="1">
    <location>
        <begin position="207"/>
        <end position="236"/>
    </location>
</feature>
<dbReference type="PATRIC" id="fig|1158601.3.peg.1872"/>
<evidence type="ECO:0000313" key="2">
    <source>
        <dbReference type="EMBL" id="EOH77817.1"/>
    </source>
</evidence>
<protein>
    <recommendedName>
        <fullName evidence="6">Integral membrane protein</fullName>
    </recommendedName>
</protein>
<evidence type="ECO:0000313" key="5">
    <source>
        <dbReference type="Proteomes" id="UP000014148"/>
    </source>
</evidence>
<evidence type="ECO:0000256" key="1">
    <source>
        <dbReference type="SAM" id="Phobius"/>
    </source>
</evidence>
<feature type="transmembrane region" description="Helical" evidence="1">
    <location>
        <begin position="20"/>
        <end position="39"/>
    </location>
</feature>
<dbReference type="STRING" id="71451.RV07_GL002537"/>
<feature type="transmembrane region" description="Helical" evidence="1">
    <location>
        <begin position="95"/>
        <end position="121"/>
    </location>
</feature>
<feature type="transmembrane region" description="Helical" evidence="1">
    <location>
        <begin position="51"/>
        <end position="75"/>
    </location>
</feature>
<gene>
    <name evidence="3" type="ORF">I585_03516</name>
    <name evidence="2" type="ORF">UAI_01904</name>
</gene>
<name>R2P0K4_9ENTE</name>
<keyword evidence="1" id="KW-1133">Transmembrane helix</keyword>
<dbReference type="eggNOG" id="COG5523">
    <property type="taxonomic scope" value="Bacteria"/>
</dbReference>
<dbReference type="Proteomes" id="UP000013783">
    <property type="component" value="Unassembled WGS sequence"/>
</dbReference>
<keyword evidence="1" id="KW-0472">Membrane</keyword>
<dbReference type="Pfam" id="PF06161">
    <property type="entry name" value="DUF975"/>
    <property type="match status" value="1"/>
</dbReference>
<keyword evidence="5" id="KW-1185">Reference proteome</keyword>
<dbReference type="PANTHER" id="PTHR40076">
    <property type="entry name" value="MEMBRANE PROTEIN-RELATED"/>
    <property type="match status" value="1"/>
</dbReference>
<dbReference type="PANTHER" id="PTHR40076:SF1">
    <property type="entry name" value="MEMBRANE PROTEIN"/>
    <property type="match status" value="1"/>
</dbReference>
<comment type="caution">
    <text evidence="2">The sequence shown here is derived from an EMBL/GenBank/DDBJ whole genome shotgun (WGS) entry which is preliminary data.</text>
</comment>
<keyword evidence="1" id="KW-0812">Transmembrane</keyword>
<proteinExistence type="predicted"/>
<evidence type="ECO:0000313" key="4">
    <source>
        <dbReference type="Proteomes" id="UP000013783"/>
    </source>
</evidence>
<reference evidence="2 4" key="1">
    <citation type="submission" date="2013-02" db="EMBL/GenBank/DDBJ databases">
        <title>The Genome Sequence of Enterococcus malodoratus ATCC_43197.</title>
        <authorList>
            <consortium name="The Broad Institute Genome Sequencing Platform"/>
            <consortium name="The Broad Institute Genome Sequencing Center for Infectious Disease"/>
            <person name="Earl A.M."/>
            <person name="Gilmore M.S."/>
            <person name="Lebreton F."/>
            <person name="Walker B."/>
            <person name="Young S.K."/>
            <person name="Zeng Q."/>
            <person name="Gargeya S."/>
            <person name="Fitzgerald M."/>
            <person name="Haas B."/>
            <person name="Abouelleil A."/>
            <person name="Alvarado L."/>
            <person name="Arachchi H.M."/>
            <person name="Berlin A.M."/>
            <person name="Chapman S.B."/>
            <person name="Dewar J."/>
            <person name="Goldberg J."/>
            <person name="Griggs A."/>
            <person name="Gujja S."/>
            <person name="Hansen M."/>
            <person name="Howarth C."/>
            <person name="Imamovic A."/>
            <person name="Larimer J."/>
            <person name="McCowan C."/>
            <person name="Murphy C."/>
            <person name="Neiman D."/>
            <person name="Pearson M."/>
            <person name="Priest M."/>
            <person name="Roberts A."/>
            <person name="Saif S."/>
            <person name="Shea T."/>
            <person name="Sisk P."/>
            <person name="Sykes S."/>
            <person name="Wortman J."/>
            <person name="Nusbaum C."/>
            <person name="Birren B."/>
        </authorList>
    </citation>
    <scope>NUCLEOTIDE SEQUENCE [LARGE SCALE GENOMIC DNA]</scope>
    <source>
        <strain evidence="2 4">ATCC 43197</strain>
    </source>
</reference>
<reference evidence="3 5" key="2">
    <citation type="submission" date="2013-03" db="EMBL/GenBank/DDBJ databases">
        <title>The Genome Sequence of Enterococcus malodoratus ATCC_43197 (PacBio/Illumina hybrid assembly).</title>
        <authorList>
            <consortium name="The Broad Institute Genomics Platform"/>
            <consortium name="The Broad Institute Genome Sequencing Center for Infectious Disease"/>
            <person name="Earl A."/>
            <person name="Russ C."/>
            <person name="Gilmore M."/>
            <person name="Surin D."/>
            <person name="Walker B."/>
            <person name="Young S."/>
            <person name="Zeng Q."/>
            <person name="Gargeya S."/>
            <person name="Fitzgerald M."/>
            <person name="Haas B."/>
            <person name="Abouelleil A."/>
            <person name="Allen A.W."/>
            <person name="Alvarado L."/>
            <person name="Arachchi H.M."/>
            <person name="Berlin A.M."/>
            <person name="Chapman S.B."/>
            <person name="Gainer-Dewar J."/>
            <person name="Goldberg J."/>
            <person name="Griggs A."/>
            <person name="Gujja S."/>
            <person name="Hansen M."/>
            <person name="Howarth C."/>
            <person name="Imamovic A."/>
            <person name="Ireland A."/>
            <person name="Larimer J."/>
            <person name="McCowan C."/>
            <person name="Murphy C."/>
            <person name="Pearson M."/>
            <person name="Poon T.W."/>
            <person name="Priest M."/>
            <person name="Roberts A."/>
            <person name="Saif S."/>
            <person name="Shea T."/>
            <person name="Sisk P."/>
            <person name="Sykes S."/>
            <person name="Wortman J."/>
            <person name="Nusbaum C."/>
            <person name="Birren B."/>
        </authorList>
    </citation>
    <scope>NUCLEOTIDE SEQUENCE [LARGE SCALE GENOMIC DNA]</scope>
    <source>
        <strain evidence="3 5">ATCC 43197</strain>
    </source>
</reference>
<organism evidence="2 4">
    <name type="scientific">Enterococcus malodoratus ATCC 43197</name>
    <dbReference type="NCBI Taxonomy" id="1158601"/>
    <lineage>
        <taxon>Bacteria</taxon>
        <taxon>Bacillati</taxon>
        <taxon>Bacillota</taxon>
        <taxon>Bacilli</taxon>
        <taxon>Lactobacillales</taxon>
        <taxon>Enterococcaceae</taxon>
        <taxon>Enterococcus</taxon>
    </lineage>
</organism>
<evidence type="ECO:0000313" key="3">
    <source>
        <dbReference type="EMBL" id="EOT64319.1"/>
    </source>
</evidence>
<dbReference type="OrthoDB" id="2157736at2"/>
<dbReference type="AlphaFoldDB" id="R2P0K4"/>
<dbReference type="RefSeq" id="WP_010740740.1">
    <property type="nucleotide sequence ID" value="NZ_KB946250.1"/>
</dbReference>
<dbReference type="InterPro" id="IPR010380">
    <property type="entry name" value="DUF975"/>
</dbReference>
<feature type="transmembrane region" description="Helical" evidence="1">
    <location>
        <begin position="153"/>
        <end position="174"/>
    </location>
</feature>
<sequence length="258" mass="28740">MRLSEYRQTAKDRLSGQWGINIGLVVIVGILTAAIGNVSTMTDNSSLQIGISFLLGILVLFAFSYALYYVSLYVVRGGRAELGQIFVVFQQGYYVPLMVINIVATIVQYILAAIFFIPLLLQAGSGLYLSLITSGGVVSNVDDMGMLFNVGLFTMYFILMLIYLLVVTIVSILFKFAVWVKFDYPDLSVGDCIKRAWLLIKDRWGKYILLQLSFIGWYILGFIALFVGLLFVAVYVNTASAAFYDQALKEKIEQGELA</sequence>